<dbReference type="EMBL" id="JAAGNZ010000001">
    <property type="protein sequence ID" value="NEU67073.1"/>
    <property type="molecule type" value="Genomic_DNA"/>
</dbReference>
<dbReference type="GO" id="GO:0016070">
    <property type="term" value="P:RNA metabolic process"/>
    <property type="evidence" value="ECO:0007669"/>
    <property type="project" value="InterPro"/>
</dbReference>
<dbReference type="GO" id="GO:0003723">
    <property type="term" value="F:RNA binding"/>
    <property type="evidence" value="ECO:0007669"/>
    <property type="project" value="InterPro"/>
</dbReference>
<dbReference type="InterPro" id="IPR014944">
    <property type="entry name" value="Toxin_SymE-like"/>
</dbReference>
<organism evidence="2 3">
    <name type="scientific">Spirosoma agri</name>
    <dbReference type="NCBI Taxonomy" id="1987381"/>
    <lineage>
        <taxon>Bacteria</taxon>
        <taxon>Pseudomonadati</taxon>
        <taxon>Bacteroidota</taxon>
        <taxon>Cytophagia</taxon>
        <taxon>Cytophagales</taxon>
        <taxon>Cytophagaceae</taxon>
        <taxon>Spirosoma</taxon>
    </lineage>
</organism>
<comment type="caution">
    <text evidence="2">The sequence shown here is derived from an EMBL/GenBank/DDBJ whole genome shotgun (WGS) entry which is preliminary data.</text>
</comment>
<feature type="domain" description="Toxin SymE-like" evidence="1">
    <location>
        <begin position="6"/>
        <end position="56"/>
    </location>
</feature>
<gene>
    <name evidence="2" type="ORF">GK091_09305</name>
</gene>
<name>A0A6M0IJC1_9BACT</name>
<dbReference type="AlphaFoldDB" id="A0A6M0IJC1"/>
<dbReference type="RefSeq" id="WP_164036628.1">
    <property type="nucleotide sequence ID" value="NZ_JAAGNZ010000001.1"/>
</dbReference>
<evidence type="ECO:0000259" key="1">
    <source>
        <dbReference type="Pfam" id="PF08845"/>
    </source>
</evidence>
<reference evidence="2 3" key="1">
    <citation type="submission" date="2020-02" db="EMBL/GenBank/DDBJ databases">
        <title>Draft genome sequence of two Spirosoma agri KCTC 52727 and Spirosoma terrae KCTC 52035.</title>
        <authorList>
            <person name="Rojas J."/>
            <person name="Ambika Manirajan B."/>
            <person name="Ratering S."/>
            <person name="Suarez C."/>
            <person name="Schnell S."/>
        </authorList>
    </citation>
    <scope>NUCLEOTIDE SEQUENCE [LARGE SCALE GENOMIC DNA]</scope>
    <source>
        <strain evidence="2 3">KCTC 52727</strain>
    </source>
</reference>
<keyword evidence="3" id="KW-1185">Reference proteome</keyword>
<dbReference type="GO" id="GO:0005737">
    <property type="term" value="C:cytoplasm"/>
    <property type="evidence" value="ECO:0007669"/>
    <property type="project" value="InterPro"/>
</dbReference>
<dbReference type="GO" id="GO:0016788">
    <property type="term" value="F:hydrolase activity, acting on ester bonds"/>
    <property type="evidence" value="ECO:0007669"/>
    <property type="project" value="InterPro"/>
</dbReference>
<evidence type="ECO:0000313" key="2">
    <source>
        <dbReference type="EMBL" id="NEU67073.1"/>
    </source>
</evidence>
<dbReference type="Pfam" id="PF08845">
    <property type="entry name" value="SymE_toxin"/>
    <property type="match status" value="1"/>
</dbReference>
<evidence type="ECO:0000313" key="3">
    <source>
        <dbReference type="Proteomes" id="UP000477386"/>
    </source>
</evidence>
<dbReference type="Proteomes" id="UP000477386">
    <property type="component" value="Unassembled WGS sequence"/>
</dbReference>
<sequence>MYAKSRKMGYMARKNISRQLVFMPSLNLGGQWMSKAGFVIGQTVRVTVESGKIIIEQ</sequence>
<proteinExistence type="predicted"/>
<protein>
    <submittedName>
        <fullName evidence="2">Type I toxin-antitoxin system SymE family toxin</fullName>
    </submittedName>
</protein>
<accession>A0A6M0IJC1</accession>